<evidence type="ECO:0000313" key="2">
    <source>
        <dbReference type="Proteomes" id="UP000189670"/>
    </source>
</evidence>
<dbReference type="Gene3D" id="3.90.550.10">
    <property type="entry name" value="Spore Coat Polysaccharide Biosynthesis Protein SpsA, Chain A"/>
    <property type="match status" value="1"/>
</dbReference>
<dbReference type="GO" id="GO:0008781">
    <property type="term" value="F:N-acylneuraminate cytidylyltransferase activity"/>
    <property type="evidence" value="ECO:0007669"/>
    <property type="project" value="TreeGrafter"/>
</dbReference>
<keyword evidence="1" id="KW-0548">Nucleotidyltransferase</keyword>
<feature type="non-terminal residue" evidence="1">
    <location>
        <position position="203"/>
    </location>
</feature>
<dbReference type="SUPFAM" id="SSF53448">
    <property type="entry name" value="Nucleotide-diphospho-sugar transferases"/>
    <property type="match status" value="1"/>
</dbReference>
<reference evidence="2" key="1">
    <citation type="submission" date="2012-11" db="EMBL/GenBank/DDBJ databases">
        <authorList>
            <person name="Lucero-Rivera Y.E."/>
            <person name="Tovar-Ramirez D."/>
        </authorList>
    </citation>
    <scope>NUCLEOTIDE SEQUENCE [LARGE SCALE GENOMIC DNA]</scope>
    <source>
        <strain evidence="2">Araruama</strain>
    </source>
</reference>
<organism evidence="1 2">
    <name type="scientific">Candidatus Magnetoglobus multicellularis str. Araruama</name>
    <dbReference type="NCBI Taxonomy" id="890399"/>
    <lineage>
        <taxon>Bacteria</taxon>
        <taxon>Pseudomonadati</taxon>
        <taxon>Thermodesulfobacteriota</taxon>
        <taxon>Desulfobacteria</taxon>
        <taxon>Desulfobacterales</taxon>
        <taxon>Desulfobacteraceae</taxon>
        <taxon>Candidatus Magnetoglobus</taxon>
    </lineage>
</organism>
<comment type="caution">
    <text evidence="1">The sequence shown here is derived from an EMBL/GenBank/DDBJ whole genome shotgun (WGS) entry which is preliminary data.</text>
</comment>
<protein>
    <submittedName>
        <fullName evidence="1">Cytidylyltransferase (CMP-NeuAc synthetase)</fullName>
    </submittedName>
</protein>
<accession>A0A1V1NT63</accession>
<gene>
    <name evidence="1" type="ORF">OMM_13711</name>
</gene>
<dbReference type="Proteomes" id="UP000189670">
    <property type="component" value="Unassembled WGS sequence"/>
</dbReference>
<evidence type="ECO:0000313" key="1">
    <source>
        <dbReference type="EMBL" id="ETR65790.1"/>
    </source>
</evidence>
<dbReference type="PANTHER" id="PTHR21485:SF6">
    <property type="entry name" value="N-ACYLNEURAMINATE CYTIDYLYLTRANSFERASE-RELATED"/>
    <property type="match status" value="1"/>
</dbReference>
<dbReference type="CDD" id="cd02513">
    <property type="entry name" value="CMP-NeuAc_Synthase"/>
    <property type="match status" value="1"/>
</dbReference>
<keyword evidence="1" id="KW-0808">Transferase</keyword>
<dbReference type="InterPro" id="IPR050793">
    <property type="entry name" value="CMP-NeuNAc_synthase"/>
</dbReference>
<dbReference type="InterPro" id="IPR029044">
    <property type="entry name" value="Nucleotide-diphossugar_trans"/>
</dbReference>
<dbReference type="PANTHER" id="PTHR21485">
    <property type="entry name" value="HAD SUPERFAMILY MEMBERS CMAS AND KDSC"/>
    <property type="match status" value="1"/>
</dbReference>
<dbReference type="AlphaFoldDB" id="A0A1V1NT63"/>
<dbReference type="Pfam" id="PF02348">
    <property type="entry name" value="CTP_transf_3"/>
    <property type="match status" value="1"/>
</dbReference>
<sequence>MKIIAIIPARGGSKGIKRKNLVNLNGKPLVAYSIEHALNSKKIDRVMVSTEDKEIMEVSKQYGAEVPFLRPKELAEDHVLDIPVFEHALEYLTEIEGYKPEILVHLRPTAPYRKIEWIDEAIDMLVKSTHADSVRSVSMPDQHPYRIFTIDNEGFLDPIMKHKHQTPYLLRRQDLPSMYYYNCVIDVTKPSTIRNKKSMTGNK</sequence>
<dbReference type="EMBL" id="ATBP01002501">
    <property type="protein sequence ID" value="ETR65790.1"/>
    <property type="molecule type" value="Genomic_DNA"/>
</dbReference>
<dbReference type="InterPro" id="IPR003329">
    <property type="entry name" value="Cytidylyl_trans"/>
</dbReference>
<name>A0A1V1NT63_9BACT</name>
<proteinExistence type="predicted"/>